<organism evidence="1 2">
    <name type="scientific">Chryseobacterium salviniae</name>
    <dbReference type="NCBI Taxonomy" id="3101750"/>
    <lineage>
        <taxon>Bacteria</taxon>
        <taxon>Pseudomonadati</taxon>
        <taxon>Bacteroidota</taxon>
        <taxon>Flavobacteriia</taxon>
        <taxon>Flavobacteriales</taxon>
        <taxon>Weeksellaceae</taxon>
        <taxon>Chryseobacterium group</taxon>
        <taxon>Chryseobacterium</taxon>
    </lineage>
</organism>
<evidence type="ECO:0000313" key="2">
    <source>
        <dbReference type="Proteomes" id="UP001348397"/>
    </source>
</evidence>
<gene>
    <name evidence="1" type="ORF">SOP96_09960</name>
</gene>
<name>A0ABU6HSK4_9FLAO</name>
<accession>A0ABU6HSK4</accession>
<dbReference type="NCBIfam" id="NF042945">
    <property type="entry name" value="DUF4297_antiphage"/>
    <property type="match status" value="1"/>
</dbReference>
<dbReference type="Proteomes" id="UP001348397">
    <property type="component" value="Unassembled WGS sequence"/>
</dbReference>
<comment type="caution">
    <text evidence="1">The sequence shown here is derived from an EMBL/GenBank/DDBJ whole genome shotgun (WGS) entry which is preliminary data.</text>
</comment>
<sequence length="405" mass="47892">MANRTAIDTIRGYLYQFDLTILELLQLSNDNSVITIEGIEDIDITEANEEIAIQCKYHSKTEYNHSVIAKPIRLMLTHFNSVLNGTQNRIKYLYFGHFQQGHEKLIQPITLDFLKSNLLTYKKENVEYKHYEDLQLNDVHLQDFLSLLEININAKSHEQQSKEIYKILKNQIQCDDFEAEHFYYNNALKVISTLAKEDSVLKRKISKKEFVAKINSKNVFFNKWFIQIKGKKHFLSELKNKYFVQYNPSPFERFFLLEVDPNNYNRSELKDIIFLISKKWGNVRSKNDPNTFSPYLYINGILEEELLCIKNELYNENLKSIDGFNFAGSSFNQKSIIEKATYHNQIKLKIINKTSYIELIINELTNKTKEIYQFYLNNPYFDYNNDSVKHIKIQVETINDLKSII</sequence>
<keyword evidence="2" id="KW-1185">Reference proteome</keyword>
<reference evidence="1 2" key="1">
    <citation type="submission" date="2024-01" db="EMBL/GenBank/DDBJ databases">
        <title>Chryseobacterium sp. T9W2-O.</title>
        <authorList>
            <person name="Maltman C."/>
        </authorList>
    </citation>
    <scope>NUCLEOTIDE SEQUENCE [LARGE SCALE GENOMIC DNA]</scope>
    <source>
        <strain evidence="1 2">T9W2-O</strain>
    </source>
</reference>
<dbReference type="EMBL" id="JAYLAA010000037">
    <property type="protein sequence ID" value="MEC3876035.1"/>
    <property type="molecule type" value="Genomic_DNA"/>
</dbReference>
<protein>
    <submittedName>
        <fullName evidence="1">DUF4297 family anti-phage-associated protein</fullName>
    </submittedName>
</protein>
<dbReference type="RefSeq" id="WP_326320829.1">
    <property type="nucleotide sequence ID" value="NZ_JAYLAA010000037.1"/>
</dbReference>
<evidence type="ECO:0000313" key="1">
    <source>
        <dbReference type="EMBL" id="MEC3876035.1"/>
    </source>
</evidence>
<proteinExistence type="predicted"/>